<keyword evidence="1" id="KW-0472">Membrane</keyword>
<feature type="domain" description="Soluble ligand binding" evidence="2">
    <location>
        <begin position="99"/>
        <end position="152"/>
    </location>
</feature>
<evidence type="ECO:0000313" key="3">
    <source>
        <dbReference type="EMBL" id="GER82008.1"/>
    </source>
</evidence>
<dbReference type="PANTHER" id="PTHR21180:SF32">
    <property type="entry name" value="ENDONUCLEASE_EXONUCLEASE_PHOSPHATASE FAMILY DOMAIN-CONTAINING PROTEIN 1"/>
    <property type="match status" value="1"/>
</dbReference>
<evidence type="ECO:0000313" key="4">
    <source>
        <dbReference type="Proteomes" id="UP000334820"/>
    </source>
</evidence>
<evidence type="ECO:0000256" key="1">
    <source>
        <dbReference type="SAM" id="Phobius"/>
    </source>
</evidence>
<dbReference type="AlphaFoldDB" id="A0A5J4JX91"/>
<dbReference type="Pfam" id="PF12836">
    <property type="entry name" value="HHH_3"/>
    <property type="match status" value="1"/>
</dbReference>
<dbReference type="PANTHER" id="PTHR21180">
    <property type="entry name" value="ENDONUCLEASE/EXONUCLEASE/PHOSPHATASE FAMILY DOMAIN-CONTAINING PROTEIN 1"/>
    <property type="match status" value="1"/>
</dbReference>
<dbReference type="Pfam" id="PF10531">
    <property type="entry name" value="SLBB"/>
    <property type="match status" value="1"/>
</dbReference>
<sequence length="245" mass="25142">MLAETLKLPVPAAPPTVRQRVLRAVALVLSVVLAVTLYLLWQEAAPAEAPVVSAPSGGTATALTPASVEGQMPLVTATATGAPATALTPTASTTASIEVYIVGAVRHPGVYTLPAGARVYQLLQAAGGPLPEANLVALNLAAVLRDGEEIYVTRVGEAPPPIAVNGSAQEGASSVSGSPAASSSALVNINTASVDELRQQLHVSATTAQNIVNYRLQHGSYTAVDQLLQVVSRSIYDRIKNLVTI</sequence>
<organism evidence="3 4">
    <name type="scientific">Thermogemmatispora aurantia</name>
    <dbReference type="NCBI Taxonomy" id="2045279"/>
    <lineage>
        <taxon>Bacteria</taxon>
        <taxon>Bacillati</taxon>
        <taxon>Chloroflexota</taxon>
        <taxon>Ktedonobacteria</taxon>
        <taxon>Thermogemmatisporales</taxon>
        <taxon>Thermogemmatisporaceae</taxon>
        <taxon>Thermogemmatispora</taxon>
    </lineage>
</organism>
<dbReference type="Gene3D" id="3.10.560.10">
    <property type="entry name" value="Outer membrane lipoprotein wza domain like"/>
    <property type="match status" value="1"/>
</dbReference>
<evidence type="ECO:0000259" key="2">
    <source>
        <dbReference type="Pfam" id="PF10531"/>
    </source>
</evidence>
<dbReference type="EMBL" id="BKZV01000001">
    <property type="protein sequence ID" value="GER82008.1"/>
    <property type="molecule type" value="Genomic_DNA"/>
</dbReference>
<dbReference type="InterPro" id="IPR010994">
    <property type="entry name" value="RuvA_2-like"/>
</dbReference>
<keyword evidence="1" id="KW-0812">Transmembrane</keyword>
<dbReference type="InterPro" id="IPR051675">
    <property type="entry name" value="Endo/Exo/Phosphatase_dom_1"/>
</dbReference>
<dbReference type="SUPFAM" id="SSF47781">
    <property type="entry name" value="RuvA domain 2-like"/>
    <property type="match status" value="1"/>
</dbReference>
<dbReference type="Gene3D" id="1.10.150.280">
    <property type="entry name" value="AF1531-like domain"/>
    <property type="match status" value="1"/>
</dbReference>
<keyword evidence="1" id="KW-1133">Transmembrane helix</keyword>
<feature type="transmembrane region" description="Helical" evidence="1">
    <location>
        <begin position="21"/>
        <end position="41"/>
    </location>
</feature>
<dbReference type="InterPro" id="IPR019554">
    <property type="entry name" value="Soluble_ligand-bd"/>
</dbReference>
<protein>
    <recommendedName>
        <fullName evidence="2">Soluble ligand binding domain-containing protein</fullName>
    </recommendedName>
</protein>
<reference evidence="3 4" key="1">
    <citation type="journal article" date="2019" name="Int. J. Syst. Evol. Microbiol.">
        <title>Thermogemmatispora aurantia sp. nov. and Thermogemmatispora argillosa sp. nov., within the class Ktedonobacteria, and emended description of the genus Thermogemmatispora.</title>
        <authorList>
            <person name="Zheng Y."/>
            <person name="Wang C.M."/>
            <person name="Sakai Y."/>
            <person name="Abe K."/>
            <person name="Yokota A."/>
            <person name="Yabe S."/>
        </authorList>
    </citation>
    <scope>NUCLEOTIDE SEQUENCE [LARGE SCALE GENOMIC DNA]</scope>
    <source>
        <strain evidence="3 4">A1-2</strain>
    </source>
</reference>
<gene>
    <name evidence="3" type="ORF">KTAU_06460</name>
</gene>
<proteinExistence type="predicted"/>
<name>A0A5J4JX91_9CHLR</name>
<keyword evidence="4" id="KW-1185">Reference proteome</keyword>
<accession>A0A5J4JX91</accession>
<dbReference type="Proteomes" id="UP000334820">
    <property type="component" value="Unassembled WGS sequence"/>
</dbReference>
<dbReference type="GO" id="GO:0015627">
    <property type="term" value="C:type II protein secretion system complex"/>
    <property type="evidence" value="ECO:0007669"/>
    <property type="project" value="TreeGrafter"/>
</dbReference>
<comment type="caution">
    <text evidence="3">The sequence shown here is derived from an EMBL/GenBank/DDBJ whole genome shotgun (WGS) entry which is preliminary data.</text>
</comment>
<dbReference type="GO" id="GO:0015628">
    <property type="term" value="P:protein secretion by the type II secretion system"/>
    <property type="evidence" value="ECO:0007669"/>
    <property type="project" value="TreeGrafter"/>
</dbReference>